<organism evidence="1 2">
    <name type="scientific">Enterocloster asparagiformis</name>
    <dbReference type="NCBI Taxonomy" id="333367"/>
    <lineage>
        <taxon>Bacteria</taxon>
        <taxon>Bacillati</taxon>
        <taxon>Bacillota</taxon>
        <taxon>Clostridia</taxon>
        <taxon>Lachnospirales</taxon>
        <taxon>Lachnospiraceae</taxon>
        <taxon>Enterocloster</taxon>
    </lineage>
</organism>
<accession>A0A413FGP4</accession>
<evidence type="ECO:0000313" key="2">
    <source>
        <dbReference type="Proteomes" id="UP000283880"/>
    </source>
</evidence>
<sequence length="76" mass="8612">MYFDIQIPLIPGSCGADSAVNRQLLQNFNIYLYLTTSPRLCQTPYLINSIFSLEIPGKVKRRQRPAGYAGRPLHSK</sequence>
<name>A0A413FGP4_9FIRM</name>
<reference evidence="1 2" key="1">
    <citation type="submission" date="2018-08" db="EMBL/GenBank/DDBJ databases">
        <title>A genome reference for cultivated species of the human gut microbiota.</title>
        <authorList>
            <person name="Zou Y."/>
            <person name="Xue W."/>
            <person name="Luo G."/>
        </authorList>
    </citation>
    <scope>NUCLEOTIDE SEQUENCE [LARGE SCALE GENOMIC DNA]</scope>
    <source>
        <strain evidence="1 2">AF04-15</strain>
    </source>
</reference>
<evidence type="ECO:0000313" key="1">
    <source>
        <dbReference type="EMBL" id="RGX29938.1"/>
    </source>
</evidence>
<dbReference type="AlphaFoldDB" id="A0A413FGP4"/>
<gene>
    <name evidence="1" type="ORF">DWV29_09520</name>
</gene>
<dbReference type="Proteomes" id="UP000283880">
    <property type="component" value="Unassembled WGS sequence"/>
</dbReference>
<comment type="caution">
    <text evidence="1">The sequence shown here is derived from an EMBL/GenBank/DDBJ whole genome shotgun (WGS) entry which is preliminary data.</text>
</comment>
<protein>
    <submittedName>
        <fullName evidence="1">Uncharacterized protein</fullName>
    </submittedName>
</protein>
<proteinExistence type="predicted"/>
<dbReference type="EMBL" id="QSBM01000006">
    <property type="protein sequence ID" value="RGX29938.1"/>
    <property type="molecule type" value="Genomic_DNA"/>
</dbReference>